<comment type="subcellular location">
    <subcellularLocation>
        <location evidence="1">Cell membrane</location>
        <topology evidence="1">Multi-pass membrane protein</topology>
    </subcellularLocation>
</comment>
<dbReference type="InterPro" id="IPR003838">
    <property type="entry name" value="ABC3_permease_C"/>
</dbReference>
<evidence type="ECO:0000256" key="1">
    <source>
        <dbReference type="ARBA" id="ARBA00004651"/>
    </source>
</evidence>
<dbReference type="Pfam" id="PF12704">
    <property type="entry name" value="MacB_PCD"/>
    <property type="match status" value="1"/>
</dbReference>
<dbReference type="PANTHER" id="PTHR30489:SF0">
    <property type="entry name" value="LIPOPROTEIN-RELEASING SYSTEM TRANSMEMBRANE PROTEIN LOLE"/>
    <property type="match status" value="1"/>
</dbReference>
<dbReference type="Pfam" id="PF02687">
    <property type="entry name" value="FtsX"/>
    <property type="match status" value="1"/>
</dbReference>
<organism evidence="10 11">
    <name type="scientific">Rapidithrix thailandica</name>
    <dbReference type="NCBI Taxonomy" id="413964"/>
    <lineage>
        <taxon>Bacteria</taxon>
        <taxon>Pseudomonadati</taxon>
        <taxon>Bacteroidota</taxon>
        <taxon>Cytophagia</taxon>
        <taxon>Cytophagales</taxon>
        <taxon>Flammeovirgaceae</taxon>
        <taxon>Rapidithrix</taxon>
    </lineage>
</organism>
<keyword evidence="11" id="KW-1185">Reference proteome</keyword>
<protein>
    <submittedName>
        <fullName evidence="10">FtsX-like permease family protein</fullName>
    </submittedName>
</protein>
<dbReference type="GO" id="GO:0098797">
    <property type="term" value="C:plasma membrane protein complex"/>
    <property type="evidence" value="ECO:0007669"/>
    <property type="project" value="TreeGrafter"/>
</dbReference>
<evidence type="ECO:0000259" key="9">
    <source>
        <dbReference type="Pfam" id="PF12704"/>
    </source>
</evidence>
<dbReference type="AlphaFoldDB" id="A0AAW9RYJ3"/>
<comment type="similarity">
    <text evidence="2">Belongs to the ABC-4 integral membrane protein family. LolC/E subfamily.</text>
</comment>
<feature type="domain" description="ABC3 transporter permease C-terminal" evidence="8">
    <location>
        <begin position="327"/>
        <end position="450"/>
    </location>
</feature>
<keyword evidence="3" id="KW-1003">Cell membrane</keyword>
<dbReference type="InterPro" id="IPR051447">
    <property type="entry name" value="Lipoprotein-release_system"/>
</dbReference>
<sequence length="456" mass="51734">MSGQRTTFFIARRYFVSQRNTERKHGAFRSFYDTLSSLIALLFTCFTFSPQKIQKALRKVTDNFAHQNFIRILTNISMIGVGTFTAAMVIVLSVFNGLEDLTKSLYNTYNPELKISAVMGKSFSRDSVHLEKIKTIPQVQAITEVIEDNALVRYKDQQIVVNVKGVSDNFLEQYRLDSMIIMGDARIKEQEHSRAVVGQGVYYQLSINLGDKLVPLNLWYPKRDMKTRLNPEKDFNRMPILPAGVFSIDQQYDMNNIIVPIDFTEKLLKYENRRTSLEVKIQPQANLAQVQQMIKDILGDTFEVKNREEQQATILRAVKIERLFLFIAFFFILVVASFNVFFSLAMLAIEKKKDIAIFTAMGANRKFIKEIFLIEGSIIAFTGAAVGLFIGFLVCYIQQELGIVSLGITSSIVDAYPVKINPWDFVFSALAIVVITLGASYIPARNASKSAAIQHI</sequence>
<feature type="transmembrane region" description="Helical" evidence="7">
    <location>
        <begin position="370"/>
        <end position="394"/>
    </location>
</feature>
<evidence type="ECO:0000256" key="4">
    <source>
        <dbReference type="ARBA" id="ARBA00022692"/>
    </source>
</evidence>
<evidence type="ECO:0000256" key="5">
    <source>
        <dbReference type="ARBA" id="ARBA00022989"/>
    </source>
</evidence>
<feature type="transmembrane region" description="Helical" evidence="7">
    <location>
        <begin position="30"/>
        <end position="48"/>
    </location>
</feature>
<evidence type="ECO:0000256" key="7">
    <source>
        <dbReference type="SAM" id="Phobius"/>
    </source>
</evidence>
<keyword evidence="6 7" id="KW-0472">Membrane</keyword>
<dbReference type="Proteomes" id="UP001403385">
    <property type="component" value="Unassembled WGS sequence"/>
</dbReference>
<dbReference type="PANTHER" id="PTHR30489">
    <property type="entry name" value="LIPOPROTEIN-RELEASING SYSTEM TRANSMEMBRANE PROTEIN LOLE"/>
    <property type="match status" value="1"/>
</dbReference>
<evidence type="ECO:0000256" key="6">
    <source>
        <dbReference type="ARBA" id="ARBA00023136"/>
    </source>
</evidence>
<keyword evidence="5 7" id="KW-1133">Transmembrane helix</keyword>
<gene>
    <name evidence="10" type="ORF">AAG747_01045</name>
</gene>
<evidence type="ECO:0000259" key="8">
    <source>
        <dbReference type="Pfam" id="PF02687"/>
    </source>
</evidence>
<evidence type="ECO:0000256" key="2">
    <source>
        <dbReference type="ARBA" id="ARBA00005236"/>
    </source>
</evidence>
<dbReference type="RefSeq" id="WP_346819259.1">
    <property type="nucleotide sequence ID" value="NZ_JBDKWZ010000001.1"/>
</dbReference>
<feature type="transmembrane region" description="Helical" evidence="7">
    <location>
        <begin position="323"/>
        <end position="349"/>
    </location>
</feature>
<reference evidence="10 11" key="1">
    <citation type="submission" date="2024-04" db="EMBL/GenBank/DDBJ databases">
        <title>Novel genus in family Flammeovirgaceae.</title>
        <authorList>
            <person name="Nguyen T.H."/>
            <person name="Vuong T.Q."/>
            <person name="Le H."/>
            <person name="Kim S.-G."/>
        </authorList>
    </citation>
    <scope>NUCLEOTIDE SEQUENCE [LARGE SCALE GENOMIC DNA]</scope>
    <source>
        <strain evidence="10 11">JCM 23209</strain>
    </source>
</reference>
<dbReference type="InterPro" id="IPR025857">
    <property type="entry name" value="MacB_PCD"/>
</dbReference>
<feature type="transmembrane region" description="Helical" evidence="7">
    <location>
        <begin position="69"/>
        <end position="95"/>
    </location>
</feature>
<keyword evidence="4 7" id="KW-0812">Transmembrane</keyword>
<comment type="caution">
    <text evidence="10">The sequence shown here is derived from an EMBL/GenBank/DDBJ whole genome shotgun (WGS) entry which is preliminary data.</text>
</comment>
<evidence type="ECO:0000256" key="3">
    <source>
        <dbReference type="ARBA" id="ARBA00022475"/>
    </source>
</evidence>
<accession>A0AAW9RYJ3</accession>
<name>A0AAW9RYJ3_9BACT</name>
<feature type="domain" description="MacB-like periplasmic core" evidence="9">
    <location>
        <begin position="78"/>
        <end position="296"/>
    </location>
</feature>
<feature type="transmembrane region" description="Helical" evidence="7">
    <location>
        <begin position="425"/>
        <end position="444"/>
    </location>
</feature>
<dbReference type="EMBL" id="JBDKWZ010000001">
    <property type="protein sequence ID" value="MEN7546472.1"/>
    <property type="molecule type" value="Genomic_DNA"/>
</dbReference>
<evidence type="ECO:0000313" key="11">
    <source>
        <dbReference type="Proteomes" id="UP001403385"/>
    </source>
</evidence>
<evidence type="ECO:0000313" key="10">
    <source>
        <dbReference type="EMBL" id="MEN7546472.1"/>
    </source>
</evidence>
<proteinExistence type="inferred from homology"/>
<dbReference type="GO" id="GO:0044874">
    <property type="term" value="P:lipoprotein localization to outer membrane"/>
    <property type="evidence" value="ECO:0007669"/>
    <property type="project" value="TreeGrafter"/>
</dbReference>